<comment type="caution">
    <text evidence="1">The sequence shown here is derived from an EMBL/GenBank/DDBJ whole genome shotgun (WGS) entry which is preliminary data.</text>
</comment>
<reference evidence="1 2" key="1">
    <citation type="submission" date="2018-02" db="EMBL/GenBank/DDBJ databases">
        <title>8 Nocardia nova and 1 Nocardia cyriacigeorgica strain used for evolution to TMP-SMX.</title>
        <authorList>
            <person name="Mehta H."/>
            <person name="Weng J."/>
            <person name="Shamoo Y."/>
        </authorList>
    </citation>
    <scope>NUCLEOTIDE SEQUENCE [LARGE SCALE GENOMIC DNA]</scope>
    <source>
        <strain evidence="1 2">MDA3139</strain>
    </source>
</reference>
<dbReference type="Gene3D" id="3.40.50.620">
    <property type="entry name" value="HUPs"/>
    <property type="match status" value="1"/>
</dbReference>
<dbReference type="AlphaFoldDB" id="A0A2S6AMH5"/>
<evidence type="ECO:0008006" key="3">
    <source>
        <dbReference type="Google" id="ProtNLM"/>
    </source>
</evidence>
<dbReference type="EMBL" id="PSZC01000014">
    <property type="protein sequence ID" value="PPJ36447.1"/>
    <property type="molecule type" value="Genomic_DNA"/>
</dbReference>
<dbReference type="Proteomes" id="UP000239874">
    <property type="component" value="Unassembled WGS sequence"/>
</dbReference>
<dbReference type="SUPFAM" id="SSF52402">
    <property type="entry name" value="Adenine nucleotide alpha hydrolases-like"/>
    <property type="match status" value="1"/>
</dbReference>
<protein>
    <recommendedName>
        <fullName evidence="3">Phosphoadenosine phosphosulphate reductase domain-containing protein</fullName>
    </recommendedName>
</protein>
<evidence type="ECO:0000313" key="1">
    <source>
        <dbReference type="EMBL" id="PPJ36447.1"/>
    </source>
</evidence>
<name>A0A2S6AMH5_9NOCA</name>
<dbReference type="InterPro" id="IPR014729">
    <property type="entry name" value="Rossmann-like_a/b/a_fold"/>
</dbReference>
<accession>A0A2S6AMH5</accession>
<gene>
    <name evidence="1" type="ORF">C5E45_20600</name>
</gene>
<proteinExistence type="predicted"/>
<organism evidence="1 2">
    <name type="scientific">Nocardia nova</name>
    <dbReference type="NCBI Taxonomy" id="37330"/>
    <lineage>
        <taxon>Bacteria</taxon>
        <taxon>Bacillati</taxon>
        <taxon>Actinomycetota</taxon>
        <taxon>Actinomycetes</taxon>
        <taxon>Mycobacteriales</taxon>
        <taxon>Nocardiaceae</taxon>
        <taxon>Nocardia</taxon>
    </lineage>
</organism>
<evidence type="ECO:0000313" key="2">
    <source>
        <dbReference type="Proteomes" id="UP000239874"/>
    </source>
</evidence>
<sequence length="238" mass="27157">MARVVQMSGGIGSFTAAVRIAHQFGTDQLVLLFADTLAEDPDLYRFLNDAVRYLGVPLTRVCDGRDPFEVFADVHYIGNSRVAPCSKWLKQIPCRRWLEQHLDPAATVVYVGLDASEWRRVPGVVRGWSPWCVEFPLAEPPQLSKEQMLDECRAVHGIEPPRLYELGYSHNNCGGVCVRAGRKQWLRTLALYPERFEAAERREAELREQLGDYSILTEQRNGKKYPLPLSELRRRAES</sequence>